<protein>
    <submittedName>
        <fullName evidence="2">Uncharacterized protein</fullName>
    </submittedName>
</protein>
<evidence type="ECO:0000256" key="1">
    <source>
        <dbReference type="SAM" id="MobiDB-lite"/>
    </source>
</evidence>
<feature type="compositionally biased region" description="Low complexity" evidence="1">
    <location>
        <begin position="44"/>
        <end position="66"/>
    </location>
</feature>
<comment type="caution">
    <text evidence="2">The sequence shown here is derived from an EMBL/GenBank/DDBJ whole genome shotgun (WGS) entry which is preliminary data.</text>
</comment>
<gene>
    <name evidence="2" type="ORF">BYL167_LOCUS75120</name>
</gene>
<evidence type="ECO:0000313" key="2">
    <source>
        <dbReference type="EMBL" id="CAF5162929.1"/>
    </source>
</evidence>
<feature type="compositionally biased region" description="Basic and acidic residues" evidence="1">
    <location>
        <begin position="30"/>
        <end position="43"/>
    </location>
</feature>
<proteinExistence type="predicted"/>
<dbReference type="AlphaFoldDB" id="A0A8S3GN07"/>
<dbReference type="EMBL" id="CAJOBH010268490">
    <property type="protein sequence ID" value="CAF5162929.1"/>
    <property type="molecule type" value="Genomic_DNA"/>
</dbReference>
<accession>A0A8S3GN07</accession>
<name>A0A8S3GN07_9BILA</name>
<sequence length="116" mass="13218">MNSSPKFSPSSYSQAPQNKNRFNNNPVRNHKQEFSKHTNDNSRRNFQNQQSYSSNNNYSRQYTTNTINPSYTSTDIERLQESVSDIPLSETSNDGVVSGKKAKKPSKSSLIFFTTL</sequence>
<dbReference type="Proteomes" id="UP000681967">
    <property type="component" value="Unassembled WGS sequence"/>
</dbReference>
<organism evidence="2 3">
    <name type="scientific">Rotaria magnacalcarata</name>
    <dbReference type="NCBI Taxonomy" id="392030"/>
    <lineage>
        <taxon>Eukaryota</taxon>
        <taxon>Metazoa</taxon>
        <taxon>Spiralia</taxon>
        <taxon>Gnathifera</taxon>
        <taxon>Rotifera</taxon>
        <taxon>Eurotatoria</taxon>
        <taxon>Bdelloidea</taxon>
        <taxon>Philodinida</taxon>
        <taxon>Philodinidae</taxon>
        <taxon>Rotaria</taxon>
    </lineage>
</organism>
<feature type="non-terminal residue" evidence="2">
    <location>
        <position position="1"/>
    </location>
</feature>
<feature type="compositionally biased region" description="Low complexity" evidence="1">
    <location>
        <begin position="1"/>
        <end position="27"/>
    </location>
</feature>
<feature type="region of interest" description="Disordered" evidence="1">
    <location>
        <begin position="1"/>
        <end position="104"/>
    </location>
</feature>
<reference evidence="2" key="1">
    <citation type="submission" date="2021-02" db="EMBL/GenBank/DDBJ databases">
        <authorList>
            <person name="Nowell W R."/>
        </authorList>
    </citation>
    <scope>NUCLEOTIDE SEQUENCE</scope>
</reference>
<evidence type="ECO:0000313" key="3">
    <source>
        <dbReference type="Proteomes" id="UP000681967"/>
    </source>
</evidence>